<dbReference type="Proteomes" id="UP000076858">
    <property type="component" value="Unassembled WGS sequence"/>
</dbReference>
<proteinExistence type="predicted"/>
<gene>
    <name evidence="1" type="ORF">APZ42_028805</name>
</gene>
<accession>A0A162D6Q6</accession>
<protein>
    <submittedName>
        <fullName evidence="1">Uncharacterized protein</fullName>
    </submittedName>
</protein>
<keyword evidence="2" id="KW-1185">Reference proteome</keyword>
<dbReference type="AlphaFoldDB" id="A0A162D6Q6"/>
<name>A0A162D6Q6_9CRUS</name>
<dbReference type="EMBL" id="LRGB01002451">
    <property type="protein sequence ID" value="KZS07674.1"/>
    <property type="molecule type" value="Genomic_DNA"/>
</dbReference>
<sequence>MPNRNELEGTRTSSFWVPSCREIRAAATTHTHTRTKMCGNFYVFSKLPERPINVARRKFFSFPSPSLH</sequence>
<evidence type="ECO:0000313" key="1">
    <source>
        <dbReference type="EMBL" id="KZS07674.1"/>
    </source>
</evidence>
<evidence type="ECO:0000313" key="2">
    <source>
        <dbReference type="Proteomes" id="UP000076858"/>
    </source>
</evidence>
<comment type="caution">
    <text evidence="1">The sequence shown here is derived from an EMBL/GenBank/DDBJ whole genome shotgun (WGS) entry which is preliminary data.</text>
</comment>
<organism evidence="1 2">
    <name type="scientific">Daphnia magna</name>
    <dbReference type="NCBI Taxonomy" id="35525"/>
    <lineage>
        <taxon>Eukaryota</taxon>
        <taxon>Metazoa</taxon>
        <taxon>Ecdysozoa</taxon>
        <taxon>Arthropoda</taxon>
        <taxon>Crustacea</taxon>
        <taxon>Branchiopoda</taxon>
        <taxon>Diplostraca</taxon>
        <taxon>Cladocera</taxon>
        <taxon>Anomopoda</taxon>
        <taxon>Daphniidae</taxon>
        <taxon>Daphnia</taxon>
    </lineage>
</organism>
<reference evidence="1 2" key="1">
    <citation type="submission" date="2016-03" db="EMBL/GenBank/DDBJ databases">
        <title>EvidentialGene: Evidence-directed Construction of Genes on Genomes.</title>
        <authorList>
            <person name="Gilbert D.G."/>
            <person name="Choi J.-H."/>
            <person name="Mockaitis K."/>
            <person name="Colbourne J."/>
            <person name="Pfrender M."/>
        </authorList>
    </citation>
    <scope>NUCLEOTIDE SEQUENCE [LARGE SCALE GENOMIC DNA]</scope>
    <source>
        <strain evidence="1 2">Xinb3</strain>
        <tissue evidence="1">Complete organism</tissue>
    </source>
</reference>